<dbReference type="OrthoDB" id="1493996at2"/>
<protein>
    <submittedName>
        <fullName evidence="3">Pyridoxamine 5'-phosphate oxidase</fullName>
    </submittedName>
</protein>
<dbReference type="Proteomes" id="UP000232883">
    <property type="component" value="Chromosome"/>
</dbReference>
<dbReference type="EMBL" id="CP025096">
    <property type="protein sequence ID" value="AUD01066.1"/>
    <property type="molecule type" value="Genomic_DNA"/>
</dbReference>
<gene>
    <name evidence="3" type="ORF">CWM47_04035</name>
</gene>
<dbReference type="InterPro" id="IPR012349">
    <property type="entry name" value="Split_barrel_FMN-bd"/>
</dbReference>
<dbReference type="Pfam" id="PF12766">
    <property type="entry name" value="Pyridox_oxase_2"/>
    <property type="match status" value="1"/>
</dbReference>
<feature type="domain" description="Pyridoxamine 5'-phosphate oxidase Alr4036 family FMN-binding" evidence="2">
    <location>
        <begin position="28"/>
        <end position="118"/>
    </location>
</feature>
<dbReference type="GO" id="GO:0010181">
    <property type="term" value="F:FMN binding"/>
    <property type="evidence" value="ECO:0007669"/>
    <property type="project" value="InterPro"/>
</dbReference>
<name>A0A2K8YTU1_9BACT</name>
<evidence type="ECO:0000313" key="3">
    <source>
        <dbReference type="EMBL" id="AUD01066.1"/>
    </source>
</evidence>
<sequence>MSSSILMNSLNHSAYPGLTLTLADLEQASWQQLASVFDSTNQASVTGFKTMVLASRTNTGADARTVVLRKVDGDRKYVWFHTDVRAAKVMELEAFPDATLLFWDNTLRVQLRLTVETHLHSTDYIADEHWKELAVSSRKMYLSEYEPGSHQPNSYPGFPTHLGAELPTKEESESGRKNFAVIECRVLAMDYLQLSRDGQVRAMFQYEPDCKMAWLAP</sequence>
<organism evidence="3 4">
    <name type="scientific">Spirosoma pollinicola</name>
    <dbReference type="NCBI Taxonomy" id="2057025"/>
    <lineage>
        <taxon>Bacteria</taxon>
        <taxon>Pseudomonadati</taxon>
        <taxon>Bacteroidota</taxon>
        <taxon>Cytophagia</taxon>
        <taxon>Cytophagales</taxon>
        <taxon>Cytophagaceae</taxon>
        <taxon>Spirosoma</taxon>
    </lineage>
</organism>
<dbReference type="KEGG" id="spir:CWM47_04035"/>
<dbReference type="Gene3D" id="2.30.110.10">
    <property type="entry name" value="Electron Transport, Fmn-binding Protein, Chain A"/>
    <property type="match status" value="1"/>
</dbReference>
<reference evidence="3 4" key="1">
    <citation type="submission" date="2017-11" db="EMBL/GenBank/DDBJ databases">
        <title>Taxonomic description and genome sequences of Spirosoma HA7 sp. nov., isolated from pollen microhabitat of Corylus avellana.</title>
        <authorList>
            <person name="Ambika Manirajan B."/>
            <person name="Suarez C."/>
            <person name="Ratering S."/>
            <person name="Geissler-Plaum R."/>
            <person name="Cardinale M."/>
            <person name="Sylvia S."/>
        </authorList>
    </citation>
    <scope>NUCLEOTIDE SEQUENCE [LARGE SCALE GENOMIC DNA]</scope>
    <source>
        <strain evidence="3 4">HA7</strain>
    </source>
</reference>
<evidence type="ECO:0000256" key="1">
    <source>
        <dbReference type="SAM" id="MobiDB-lite"/>
    </source>
</evidence>
<accession>A0A2K8YTU1</accession>
<keyword evidence="4" id="KW-1185">Reference proteome</keyword>
<evidence type="ECO:0000313" key="4">
    <source>
        <dbReference type="Proteomes" id="UP000232883"/>
    </source>
</evidence>
<dbReference type="SUPFAM" id="SSF50475">
    <property type="entry name" value="FMN-binding split barrel"/>
    <property type="match status" value="1"/>
</dbReference>
<evidence type="ECO:0000259" key="2">
    <source>
        <dbReference type="Pfam" id="PF12766"/>
    </source>
</evidence>
<proteinExistence type="predicted"/>
<dbReference type="InterPro" id="IPR024624">
    <property type="entry name" value="Pyridox_Oxase_Alr4036_FMN-bd"/>
</dbReference>
<feature type="region of interest" description="Disordered" evidence="1">
    <location>
        <begin position="146"/>
        <end position="171"/>
    </location>
</feature>
<dbReference type="AlphaFoldDB" id="A0A2K8YTU1"/>